<dbReference type="OrthoDB" id="9794178at2"/>
<evidence type="ECO:0000256" key="2">
    <source>
        <dbReference type="ARBA" id="ARBA00023004"/>
    </source>
</evidence>
<organism evidence="4 5">
    <name type="scientific">Oleiphilus messinensis</name>
    <dbReference type="NCBI Taxonomy" id="141451"/>
    <lineage>
        <taxon>Bacteria</taxon>
        <taxon>Pseudomonadati</taxon>
        <taxon>Pseudomonadota</taxon>
        <taxon>Gammaproteobacteria</taxon>
        <taxon>Oceanospirillales</taxon>
        <taxon>Oleiphilaceae</taxon>
        <taxon>Oleiphilus</taxon>
    </lineage>
</organism>
<evidence type="ECO:0000313" key="4">
    <source>
        <dbReference type="EMBL" id="ARU57975.1"/>
    </source>
</evidence>
<dbReference type="RefSeq" id="WP_087462812.1">
    <property type="nucleotide sequence ID" value="NZ_CP021425.1"/>
</dbReference>
<dbReference type="PANTHER" id="PTHR35303">
    <property type="entry name" value="OS02G0197800 PROTEIN"/>
    <property type="match status" value="1"/>
</dbReference>
<dbReference type="Gene3D" id="3.30.2020.30">
    <property type="match status" value="1"/>
</dbReference>
<keyword evidence="1" id="KW-0479">Metal-binding</keyword>
<dbReference type="KEGG" id="ome:OLMES_3956"/>
<gene>
    <name evidence="4" type="ORF">OLMES_3956</name>
</gene>
<dbReference type="AlphaFoldDB" id="A0A1Y0IES2"/>
<protein>
    <recommendedName>
        <fullName evidence="3">Gamma-butyrobetaine hydroxylase-like N-terminal domain-containing protein</fullName>
    </recommendedName>
</protein>
<sequence length="114" mass="12749">MHASEQRPRTIELLQKSRLMKICWHSGDHSEIAFSLLRQFCACSQCRAQNIVGQPRNIVGQPRNLNNTDITHATPIGSTGLQLAFSDGHQNGIYPWGYLHAIGQGRGIAYFNEC</sequence>
<dbReference type="InterPro" id="IPR038492">
    <property type="entry name" value="GBBH-like_N_sf"/>
</dbReference>
<dbReference type="InterPro" id="IPR010376">
    <property type="entry name" value="GBBH-like_N"/>
</dbReference>
<name>A0A1Y0IES2_9GAMM</name>
<reference evidence="4 5" key="1">
    <citation type="submission" date="2017-05" db="EMBL/GenBank/DDBJ databases">
        <title>Genomic insights into alkan degradation activity of Oleiphilus messinensis.</title>
        <authorList>
            <person name="Kozyavkin S.A."/>
            <person name="Slesarev A.I."/>
            <person name="Golyshin P.N."/>
            <person name="Korzhenkov A."/>
            <person name="Golyshina O.N."/>
            <person name="Toshchakov S.V."/>
        </authorList>
    </citation>
    <scope>NUCLEOTIDE SEQUENCE [LARGE SCALE GENOMIC DNA]</scope>
    <source>
        <strain evidence="4 5">ME102</strain>
    </source>
</reference>
<evidence type="ECO:0000313" key="5">
    <source>
        <dbReference type="Proteomes" id="UP000196027"/>
    </source>
</evidence>
<dbReference type="GO" id="GO:0046872">
    <property type="term" value="F:metal ion binding"/>
    <property type="evidence" value="ECO:0007669"/>
    <property type="project" value="UniProtKB-KW"/>
</dbReference>
<dbReference type="Pfam" id="PF06155">
    <property type="entry name" value="GBBH-like_N"/>
    <property type="match status" value="1"/>
</dbReference>
<proteinExistence type="predicted"/>
<keyword evidence="5" id="KW-1185">Reference proteome</keyword>
<dbReference type="PANTHER" id="PTHR35303:SF5">
    <property type="entry name" value="OS02G0197800 PROTEIN"/>
    <property type="match status" value="1"/>
</dbReference>
<evidence type="ECO:0000256" key="1">
    <source>
        <dbReference type="ARBA" id="ARBA00022723"/>
    </source>
</evidence>
<evidence type="ECO:0000259" key="3">
    <source>
        <dbReference type="Pfam" id="PF06155"/>
    </source>
</evidence>
<keyword evidence="2" id="KW-0408">Iron</keyword>
<accession>A0A1Y0IES2</accession>
<feature type="domain" description="Gamma-butyrobetaine hydroxylase-like N-terminal" evidence="3">
    <location>
        <begin position="11"/>
        <end position="100"/>
    </location>
</feature>
<dbReference type="EMBL" id="CP021425">
    <property type="protein sequence ID" value="ARU57975.1"/>
    <property type="molecule type" value="Genomic_DNA"/>
</dbReference>
<dbReference type="Proteomes" id="UP000196027">
    <property type="component" value="Chromosome"/>
</dbReference>